<proteinExistence type="predicted"/>
<protein>
    <submittedName>
        <fullName evidence="1">Uncharacterized protein</fullName>
    </submittedName>
</protein>
<organism evidence="1 2">
    <name type="scientific">Colletotrichum cuscutae</name>
    <dbReference type="NCBI Taxonomy" id="1209917"/>
    <lineage>
        <taxon>Eukaryota</taxon>
        <taxon>Fungi</taxon>
        <taxon>Dikarya</taxon>
        <taxon>Ascomycota</taxon>
        <taxon>Pezizomycotina</taxon>
        <taxon>Sordariomycetes</taxon>
        <taxon>Hypocreomycetidae</taxon>
        <taxon>Glomerellales</taxon>
        <taxon>Glomerellaceae</taxon>
        <taxon>Colletotrichum</taxon>
        <taxon>Colletotrichum acutatum species complex</taxon>
    </lineage>
</organism>
<dbReference type="EMBL" id="MPDP01000019">
    <property type="protein sequence ID" value="KAK1494728.1"/>
    <property type="molecule type" value="Genomic_DNA"/>
</dbReference>
<sequence>LLPAAESFGTRRCAAAYLSVDHSNWGRFQKLRRAFFWNVNAHGLGPPSIPSLQVVRNHPFRWIEALMDMFI</sequence>
<dbReference type="Proteomes" id="UP001239213">
    <property type="component" value="Unassembled WGS sequence"/>
</dbReference>
<name>A0AAI9YBE5_9PEZI</name>
<feature type="non-terminal residue" evidence="1">
    <location>
        <position position="1"/>
    </location>
</feature>
<keyword evidence="2" id="KW-1185">Reference proteome</keyword>
<reference evidence="1" key="1">
    <citation type="submission" date="2016-11" db="EMBL/GenBank/DDBJ databases">
        <title>The genome sequence of Colletotrichum cuscutae.</title>
        <authorList>
            <person name="Baroncelli R."/>
        </authorList>
    </citation>
    <scope>NUCLEOTIDE SEQUENCE</scope>
    <source>
        <strain evidence="1">IMI 304802</strain>
    </source>
</reference>
<comment type="caution">
    <text evidence="1">The sequence shown here is derived from an EMBL/GenBank/DDBJ whole genome shotgun (WGS) entry which is preliminary data.</text>
</comment>
<dbReference type="AlphaFoldDB" id="A0AAI9YBE5"/>
<accession>A0AAI9YBE5</accession>
<evidence type="ECO:0000313" key="1">
    <source>
        <dbReference type="EMBL" id="KAK1494728.1"/>
    </source>
</evidence>
<gene>
    <name evidence="1" type="ORF">CCUS01_13641</name>
</gene>
<evidence type="ECO:0000313" key="2">
    <source>
        <dbReference type="Proteomes" id="UP001239213"/>
    </source>
</evidence>